<proteinExistence type="predicted"/>
<dbReference type="RefSeq" id="WP_069185819.1">
    <property type="nucleotide sequence ID" value="NZ_FLYE01000001.1"/>
</dbReference>
<comment type="subcellular location">
    <subcellularLocation>
        <location evidence="1">Cell membrane</location>
        <topology evidence="1">Multi-pass membrane protein</topology>
    </subcellularLocation>
</comment>
<dbReference type="Proteomes" id="UP000231658">
    <property type="component" value="Unassembled WGS sequence"/>
</dbReference>
<evidence type="ECO:0000256" key="6">
    <source>
        <dbReference type="SAM" id="MobiDB-lite"/>
    </source>
</evidence>
<evidence type="ECO:0000256" key="3">
    <source>
        <dbReference type="ARBA" id="ARBA00022692"/>
    </source>
</evidence>
<evidence type="ECO:0000259" key="8">
    <source>
        <dbReference type="Pfam" id="PF06271"/>
    </source>
</evidence>
<dbReference type="PANTHER" id="PTHR36115">
    <property type="entry name" value="PROLINE-RICH ANTIGEN HOMOLOG-RELATED"/>
    <property type="match status" value="1"/>
</dbReference>
<gene>
    <name evidence="9" type="ORF">MTBPR1_10354</name>
</gene>
<feature type="transmembrane region" description="Helical" evidence="7">
    <location>
        <begin position="67"/>
        <end position="88"/>
    </location>
</feature>
<dbReference type="Pfam" id="PF06271">
    <property type="entry name" value="RDD"/>
    <property type="match status" value="1"/>
</dbReference>
<dbReference type="AlphaFoldDB" id="A0A1C3RCU7"/>
<protein>
    <recommendedName>
        <fullName evidence="8">RDD domain-containing protein</fullName>
    </recommendedName>
</protein>
<feature type="region of interest" description="Disordered" evidence="6">
    <location>
        <begin position="1"/>
        <end position="21"/>
    </location>
</feature>
<dbReference type="STRING" id="1867952.MTBPR1_10354"/>
<keyword evidence="4 7" id="KW-1133">Transmembrane helix</keyword>
<dbReference type="EMBL" id="FLYE01000001">
    <property type="protein sequence ID" value="SCA55107.1"/>
    <property type="molecule type" value="Genomic_DNA"/>
</dbReference>
<feature type="transmembrane region" description="Helical" evidence="7">
    <location>
        <begin position="118"/>
        <end position="142"/>
    </location>
</feature>
<evidence type="ECO:0000256" key="7">
    <source>
        <dbReference type="SAM" id="Phobius"/>
    </source>
</evidence>
<organism evidence="9 10">
    <name type="scientific">Candidatus Terasakiella magnetica</name>
    <dbReference type="NCBI Taxonomy" id="1867952"/>
    <lineage>
        <taxon>Bacteria</taxon>
        <taxon>Pseudomonadati</taxon>
        <taxon>Pseudomonadota</taxon>
        <taxon>Alphaproteobacteria</taxon>
        <taxon>Rhodospirillales</taxon>
        <taxon>Terasakiellaceae</taxon>
        <taxon>Terasakiella</taxon>
    </lineage>
</organism>
<keyword evidence="2" id="KW-1003">Cell membrane</keyword>
<reference evidence="9 10" key="1">
    <citation type="submission" date="2016-07" db="EMBL/GenBank/DDBJ databases">
        <authorList>
            <person name="Lefevre C.T."/>
        </authorList>
    </citation>
    <scope>NUCLEOTIDE SEQUENCE [LARGE SCALE GENOMIC DNA]</scope>
    <source>
        <strain evidence="9">PR1</strain>
    </source>
</reference>
<evidence type="ECO:0000256" key="5">
    <source>
        <dbReference type="ARBA" id="ARBA00023136"/>
    </source>
</evidence>
<evidence type="ECO:0000256" key="1">
    <source>
        <dbReference type="ARBA" id="ARBA00004651"/>
    </source>
</evidence>
<feature type="transmembrane region" description="Helical" evidence="7">
    <location>
        <begin position="36"/>
        <end position="60"/>
    </location>
</feature>
<evidence type="ECO:0000313" key="10">
    <source>
        <dbReference type="Proteomes" id="UP000231658"/>
    </source>
</evidence>
<dbReference type="GO" id="GO:0005886">
    <property type="term" value="C:plasma membrane"/>
    <property type="evidence" value="ECO:0007669"/>
    <property type="project" value="UniProtKB-SubCell"/>
</dbReference>
<keyword evidence="5 7" id="KW-0472">Membrane</keyword>
<dbReference type="InterPro" id="IPR051791">
    <property type="entry name" value="Pra-immunoreactive"/>
</dbReference>
<dbReference type="OrthoDB" id="7270324at2"/>
<evidence type="ECO:0000313" key="9">
    <source>
        <dbReference type="EMBL" id="SCA55107.1"/>
    </source>
</evidence>
<keyword evidence="3 7" id="KW-0812">Transmembrane</keyword>
<evidence type="ECO:0000256" key="4">
    <source>
        <dbReference type="ARBA" id="ARBA00022989"/>
    </source>
</evidence>
<feature type="domain" description="RDD" evidence="8">
    <location>
        <begin position="34"/>
        <end position="155"/>
    </location>
</feature>
<sequence length="165" mass="18106">MFGSQSGAYSGDNKQAVGPDPVDQPEYYDGISQKRIIAYVIDFIVCFALGAVGVVIAAIVGVMSFGLLFAPMMALFALIPIVYHTVLIGSSKSATFGMRFVGIRVYRTDGQRPEMTQAFIQSALFFLTVPPTSFFILLVCLFNIRRRCLHDILAGTLVLNIPERD</sequence>
<accession>A0A1C3RCU7</accession>
<evidence type="ECO:0000256" key="2">
    <source>
        <dbReference type="ARBA" id="ARBA00022475"/>
    </source>
</evidence>
<name>A0A1C3RCU7_9PROT</name>
<dbReference type="InterPro" id="IPR010432">
    <property type="entry name" value="RDD"/>
</dbReference>
<keyword evidence="10" id="KW-1185">Reference proteome</keyword>